<name>A0AAV9ZPV2_9AGAR</name>
<accession>A0AAV9ZPV2</accession>
<evidence type="ECO:0000313" key="3">
    <source>
        <dbReference type="Proteomes" id="UP001362999"/>
    </source>
</evidence>
<organism evidence="2 3">
    <name type="scientific">Favolaschia claudopus</name>
    <dbReference type="NCBI Taxonomy" id="2862362"/>
    <lineage>
        <taxon>Eukaryota</taxon>
        <taxon>Fungi</taxon>
        <taxon>Dikarya</taxon>
        <taxon>Basidiomycota</taxon>
        <taxon>Agaricomycotina</taxon>
        <taxon>Agaricomycetes</taxon>
        <taxon>Agaricomycetidae</taxon>
        <taxon>Agaricales</taxon>
        <taxon>Marasmiineae</taxon>
        <taxon>Mycenaceae</taxon>
        <taxon>Favolaschia</taxon>
    </lineage>
</organism>
<keyword evidence="3" id="KW-1185">Reference proteome</keyword>
<dbReference type="Proteomes" id="UP001362999">
    <property type="component" value="Unassembled WGS sequence"/>
</dbReference>
<reference evidence="2 3" key="1">
    <citation type="journal article" date="2024" name="J Genomics">
        <title>Draft genome sequencing and assembly of Favolaschia claudopus CIRM-BRFM 2984 isolated from oak limbs.</title>
        <authorList>
            <person name="Navarro D."/>
            <person name="Drula E."/>
            <person name="Chaduli D."/>
            <person name="Cazenave R."/>
            <person name="Ahrendt S."/>
            <person name="Wang J."/>
            <person name="Lipzen A."/>
            <person name="Daum C."/>
            <person name="Barry K."/>
            <person name="Grigoriev I.V."/>
            <person name="Favel A."/>
            <person name="Rosso M.N."/>
            <person name="Martin F."/>
        </authorList>
    </citation>
    <scope>NUCLEOTIDE SEQUENCE [LARGE SCALE GENOMIC DNA]</scope>
    <source>
        <strain evidence="2 3">CIRM-BRFM 2984</strain>
    </source>
</reference>
<sequence>MNDEGAGRDTQQEGLIADGPQAALVHCSHDIQQQSPVRLGDQVVDIAVGWLASTREMKEGKEERRLRKWSLDVEEELVVSEYWIGRIRYIANDEQAGWNAFVNPESELIIGQNSGELEIQRRFEREARKKFEESAWKEGRTRSGVGHRRKRGRRRKRDGQTACSAFSTSWKLGGTVEAVRTGLRPFAVAATASQSSVKEWSQEKEWSRLRPREDWRIRKEEETANGRLPTADYRRPTFAGAGATSEVKVRLPRLPRLPHPDYPTLPLR</sequence>
<proteinExistence type="predicted"/>
<gene>
    <name evidence="2" type="ORF">R3P38DRAFT_2804947</name>
</gene>
<comment type="caution">
    <text evidence="2">The sequence shown here is derived from an EMBL/GenBank/DDBJ whole genome shotgun (WGS) entry which is preliminary data.</text>
</comment>
<protein>
    <submittedName>
        <fullName evidence="2">Uncharacterized protein</fullName>
    </submittedName>
</protein>
<feature type="compositionally biased region" description="Basic residues" evidence="1">
    <location>
        <begin position="145"/>
        <end position="157"/>
    </location>
</feature>
<feature type="compositionally biased region" description="Pro residues" evidence="1">
    <location>
        <begin position="255"/>
        <end position="268"/>
    </location>
</feature>
<evidence type="ECO:0000313" key="2">
    <source>
        <dbReference type="EMBL" id="KAK6988207.1"/>
    </source>
</evidence>
<dbReference type="AlphaFoldDB" id="A0AAV9ZPV2"/>
<dbReference type="EMBL" id="JAWWNJ010000125">
    <property type="protein sequence ID" value="KAK6988207.1"/>
    <property type="molecule type" value="Genomic_DNA"/>
</dbReference>
<feature type="region of interest" description="Disordered" evidence="1">
    <location>
        <begin position="218"/>
        <end position="268"/>
    </location>
</feature>
<evidence type="ECO:0000256" key="1">
    <source>
        <dbReference type="SAM" id="MobiDB-lite"/>
    </source>
</evidence>
<feature type="region of interest" description="Disordered" evidence="1">
    <location>
        <begin position="135"/>
        <end position="160"/>
    </location>
</feature>